<comment type="caution">
    <text evidence="1">The sequence shown here is derived from an EMBL/GenBank/DDBJ whole genome shotgun (WGS) entry which is preliminary data.</text>
</comment>
<gene>
    <name evidence="1" type="ORF">I5282_16055</name>
</gene>
<accession>A0ABS1WFE4</accession>
<keyword evidence="2" id="KW-1185">Reference proteome</keyword>
<evidence type="ECO:0000313" key="2">
    <source>
        <dbReference type="Proteomes" id="UP000809910"/>
    </source>
</evidence>
<name>A0ABS1WFE4_9GAMM</name>
<reference evidence="1 2" key="1">
    <citation type="submission" date="2020-12" db="EMBL/GenBank/DDBJ databases">
        <title>WGS of Legionella: environmental sample.</title>
        <authorList>
            <person name="Cristino S."/>
            <person name="Girolamini L."/>
            <person name="Salaris S."/>
            <person name="Pascale M.R."/>
            <person name="Mazzotta M."/>
            <person name="Orsini M."/>
            <person name="Grottola A."/>
        </authorList>
    </citation>
    <scope>NUCLEOTIDE SEQUENCE [LARGE SCALE GENOMIC DNA]</scope>
    <source>
        <strain evidence="1 2">30cs62</strain>
    </source>
</reference>
<protein>
    <submittedName>
        <fullName evidence="1">Uncharacterized protein</fullName>
    </submittedName>
</protein>
<dbReference type="RefSeq" id="WP_203108400.1">
    <property type="nucleotide sequence ID" value="NZ_JADOBG010000007.1"/>
</dbReference>
<dbReference type="Proteomes" id="UP000809910">
    <property type="component" value="Unassembled WGS sequence"/>
</dbReference>
<sequence length="93" mass="10569">MLLCVKDDELPREYHHASVGVACIRRSRNTGSTSSTIARSYKFGTVNVLYIVVTRRTIADYWGAWLCPNYPVLRLRLIQATFTLFEDASLRSG</sequence>
<dbReference type="EMBL" id="JADWVN010000028">
    <property type="protein sequence ID" value="MBL7528076.1"/>
    <property type="molecule type" value="Genomic_DNA"/>
</dbReference>
<evidence type="ECO:0000313" key="1">
    <source>
        <dbReference type="EMBL" id="MBL7528076.1"/>
    </source>
</evidence>
<organism evidence="1 2">
    <name type="scientific">Legionella bononiensis</name>
    <dbReference type="NCBI Taxonomy" id="2793102"/>
    <lineage>
        <taxon>Bacteria</taxon>
        <taxon>Pseudomonadati</taxon>
        <taxon>Pseudomonadota</taxon>
        <taxon>Gammaproteobacteria</taxon>
        <taxon>Legionellales</taxon>
        <taxon>Legionellaceae</taxon>
        <taxon>Legionella</taxon>
    </lineage>
</organism>
<proteinExistence type="predicted"/>